<dbReference type="Proteomes" id="UP000199452">
    <property type="component" value="Unassembled WGS sequence"/>
</dbReference>
<proteinExistence type="predicted"/>
<dbReference type="PANTHER" id="PTHR43448:SF2">
    <property type="entry name" value="PROTOHEME IX FARNESYLTRANSFERASE, MITOCHONDRIAL"/>
    <property type="match status" value="1"/>
</dbReference>
<keyword evidence="4 11" id="KW-0808">Transferase</keyword>
<evidence type="ECO:0000256" key="1">
    <source>
        <dbReference type="ARBA" id="ARBA00004141"/>
    </source>
</evidence>
<feature type="transmembrane region" description="Helical" evidence="10">
    <location>
        <begin position="12"/>
        <end position="34"/>
    </location>
</feature>
<dbReference type="InterPro" id="IPR006369">
    <property type="entry name" value="Protohaem_IX_farnesylTrfase"/>
</dbReference>
<dbReference type="InterPro" id="IPR030470">
    <property type="entry name" value="UbiA_prenylTrfase_CS"/>
</dbReference>
<accession>A0A1G6JWZ9</accession>
<sequence>MGSNPSTLRDILSLAKVMVSASITFTTFTGYVVVSGRLDTRLFITLFGVLLMAAGASALNHFQERKTDRLMTRTADRPIPSGRMSPPLVFLVGLAWLVLGATILLIFTGWIVVLLGVFNAAWYNLVYTPLKKTSVYALFAGTITGVVPLFMGIAAAGGNMASHQAVYIGFFMLIWQIPHFLILLLKYGKEYEQAGLASITARLSIPRIIRIAYLWMVACCTATLFLPLFGLLHHSQTGYAILLISTLVFVFISFAVYKRNEIDQFRIPFILTNIMQAGFMVCLVLDSLI</sequence>
<evidence type="ECO:0000256" key="6">
    <source>
        <dbReference type="ARBA" id="ARBA00022989"/>
    </source>
</evidence>
<dbReference type="Gene3D" id="1.10.357.140">
    <property type="entry name" value="UbiA prenyltransferase"/>
    <property type="match status" value="1"/>
</dbReference>
<feature type="transmembrane region" description="Helical" evidence="10">
    <location>
        <begin position="164"/>
        <end position="185"/>
    </location>
</feature>
<organism evidence="11 12">
    <name type="scientific">Williamwhitmania taraxaci</name>
    <dbReference type="NCBI Taxonomy" id="1640674"/>
    <lineage>
        <taxon>Bacteria</taxon>
        <taxon>Pseudomonadati</taxon>
        <taxon>Bacteroidota</taxon>
        <taxon>Bacteroidia</taxon>
        <taxon>Bacteroidales</taxon>
        <taxon>Williamwhitmaniaceae</taxon>
        <taxon>Williamwhitmania</taxon>
    </lineage>
</organism>
<evidence type="ECO:0000256" key="7">
    <source>
        <dbReference type="ARBA" id="ARBA00023133"/>
    </source>
</evidence>
<dbReference type="Pfam" id="PF01040">
    <property type="entry name" value="UbiA"/>
    <property type="match status" value="1"/>
</dbReference>
<evidence type="ECO:0000256" key="10">
    <source>
        <dbReference type="SAM" id="Phobius"/>
    </source>
</evidence>
<evidence type="ECO:0000313" key="12">
    <source>
        <dbReference type="Proteomes" id="UP000199452"/>
    </source>
</evidence>
<dbReference type="AlphaFoldDB" id="A0A1G6JWZ9"/>
<dbReference type="CDD" id="cd13957">
    <property type="entry name" value="PT_UbiA_Cox10"/>
    <property type="match status" value="1"/>
</dbReference>
<dbReference type="STRING" id="1640674.SAMN05216323_10229"/>
<comment type="subcellular location">
    <subcellularLocation>
        <location evidence="1">Membrane</location>
        <topology evidence="1">Multi-pass membrane protein</topology>
    </subcellularLocation>
</comment>
<dbReference type="GO" id="GO:0016020">
    <property type="term" value="C:membrane"/>
    <property type="evidence" value="ECO:0007669"/>
    <property type="project" value="UniProtKB-SubCell"/>
</dbReference>
<feature type="transmembrane region" description="Helical" evidence="10">
    <location>
        <begin position="238"/>
        <end position="257"/>
    </location>
</feature>
<keyword evidence="3" id="KW-1003">Cell membrane</keyword>
<name>A0A1G6JWZ9_9BACT</name>
<gene>
    <name evidence="11" type="ORF">SAMN05216323_10229</name>
</gene>
<dbReference type="InterPro" id="IPR044878">
    <property type="entry name" value="UbiA_sf"/>
</dbReference>
<dbReference type="OrthoDB" id="9814417at2"/>
<keyword evidence="5 10" id="KW-0812">Transmembrane</keyword>
<evidence type="ECO:0000256" key="8">
    <source>
        <dbReference type="ARBA" id="ARBA00023136"/>
    </source>
</evidence>
<feature type="transmembrane region" description="Helical" evidence="10">
    <location>
        <begin position="135"/>
        <end position="158"/>
    </location>
</feature>
<evidence type="ECO:0000256" key="4">
    <source>
        <dbReference type="ARBA" id="ARBA00022679"/>
    </source>
</evidence>
<keyword evidence="7" id="KW-0350">Heme biosynthesis</keyword>
<evidence type="ECO:0000256" key="3">
    <source>
        <dbReference type="ARBA" id="ARBA00022475"/>
    </source>
</evidence>
<evidence type="ECO:0000256" key="9">
    <source>
        <dbReference type="ARBA" id="ARBA00047690"/>
    </source>
</evidence>
<dbReference type="EMBL" id="FMYP01000022">
    <property type="protein sequence ID" value="SDC23244.1"/>
    <property type="molecule type" value="Genomic_DNA"/>
</dbReference>
<keyword evidence="12" id="KW-1185">Reference proteome</keyword>
<dbReference type="GO" id="GO:0006784">
    <property type="term" value="P:heme A biosynthetic process"/>
    <property type="evidence" value="ECO:0007669"/>
    <property type="project" value="TreeGrafter"/>
</dbReference>
<keyword evidence="6 10" id="KW-1133">Transmembrane helix</keyword>
<comment type="catalytic activity">
    <reaction evidence="9">
        <text>heme b + (2E,6E)-farnesyl diphosphate + H2O = Fe(II)-heme o + diphosphate</text>
        <dbReference type="Rhea" id="RHEA:28070"/>
        <dbReference type="ChEBI" id="CHEBI:15377"/>
        <dbReference type="ChEBI" id="CHEBI:33019"/>
        <dbReference type="ChEBI" id="CHEBI:60344"/>
        <dbReference type="ChEBI" id="CHEBI:60530"/>
        <dbReference type="ChEBI" id="CHEBI:175763"/>
        <dbReference type="EC" id="2.5.1.141"/>
    </reaction>
</comment>
<dbReference type="InterPro" id="IPR000537">
    <property type="entry name" value="UbiA_prenyltransferase"/>
</dbReference>
<dbReference type="GO" id="GO:0008495">
    <property type="term" value="F:protoheme IX farnesyltransferase activity"/>
    <property type="evidence" value="ECO:0007669"/>
    <property type="project" value="UniProtKB-EC"/>
</dbReference>
<feature type="transmembrane region" description="Helical" evidence="10">
    <location>
        <begin position="212"/>
        <end position="232"/>
    </location>
</feature>
<dbReference type="PANTHER" id="PTHR43448">
    <property type="entry name" value="PROTOHEME IX FARNESYLTRANSFERASE, MITOCHONDRIAL"/>
    <property type="match status" value="1"/>
</dbReference>
<dbReference type="PROSITE" id="PS00943">
    <property type="entry name" value="UBIA"/>
    <property type="match status" value="1"/>
</dbReference>
<dbReference type="EC" id="2.5.1.141" evidence="2"/>
<feature type="transmembrane region" description="Helical" evidence="10">
    <location>
        <begin position="269"/>
        <end position="288"/>
    </location>
</feature>
<evidence type="ECO:0000256" key="2">
    <source>
        <dbReference type="ARBA" id="ARBA00012292"/>
    </source>
</evidence>
<feature type="transmembrane region" description="Helical" evidence="10">
    <location>
        <begin position="90"/>
        <end position="123"/>
    </location>
</feature>
<evidence type="ECO:0000313" key="11">
    <source>
        <dbReference type="EMBL" id="SDC23244.1"/>
    </source>
</evidence>
<keyword evidence="8 10" id="KW-0472">Membrane</keyword>
<reference evidence="11 12" key="1">
    <citation type="submission" date="2016-09" db="EMBL/GenBank/DDBJ databases">
        <authorList>
            <person name="Capua I."/>
            <person name="De Benedictis P."/>
            <person name="Joannis T."/>
            <person name="Lombin L.H."/>
            <person name="Cattoli G."/>
        </authorList>
    </citation>
    <scope>NUCLEOTIDE SEQUENCE [LARGE SCALE GENOMIC DNA]</scope>
    <source>
        <strain evidence="11 12">A7P-90m</strain>
    </source>
</reference>
<evidence type="ECO:0000256" key="5">
    <source>
        <dbReference type="ARBA" id="ARBA00022692"/>
    </source>
</evidence>
<feature type="transmembrane region" description="Helical" evidence="10">
    <location>
        <begin position="41"/>
        <end position="62"/>
    </location>
</feature>
<protein>
    <recommendedName>
        <fullName evidence="2">heme o synthase</fullName>
        <ecNumber evidence="2">2.5.1.141</ecNumber>
    </recommendedName>
</protein>